<dbReference type="InterPro" id="IPR023385">
    <property type="entry name" value="YopX-like_C"/>
</dbReference>
<dbReference type="Proteomes" id="UP000003157">
    <property type="component" value="Unassembled WGS sequence"/>
</dbReference>
<dbReference type="AlphaFoldDB" id="E7GER2"/>
<dbReference type="NCBIfam" id="TIGR01671">
    <property type="entry name" value="phage_TIGR01671"/>
    <property type="match status" value="1"/>
</dbReference>
<organism evidence="2 3">
    <name type="scientific">Coprobacillus cateniformis</name>
    <dbReference type="NCBI Taxonomy" id="100884"/>
    <lineage>
        <taxon>Bacteria</taxon>
        <taxon>Bacillati</taxon>
        <taxon>Bacillota</taxon>
        <taxon>Erysipelotrichia</taxon>
        <taxon>Erysipelotrichales</taxon>
        <taxon>Coprobacillaceae</taxon>
        <taxon>Coprobacillus</taxon>
    </lineage>
</organism>
<dbReference type="EMBL" id="ADKX01000046">
    <property type="protein sequence ID" value="EFW03513.1"/>
    <property type="molecule type" value="Genomic_DNA"/>
</dbReference>
<evidence type="ECO:0000313" key="3">
    <source>
        <dbReference type="Proteomes" id="UP000003157"/>
    </source>
</evidence>
<dbReference type="HOGENOM" id="CLU_107462_3_1_9"/>
<dbReference type="SUPFAM" id="SSF159006">
    <property type="entry name" value="YopX-like"/>
    <property type="match status" value="1"/>
</dbReference>
<dbReference type="InterPro" id="IPR010024">
    <property type="entry name" value="CHP16711"/>
</dbReference>
<dbReference type="OrthoDB" id="1809393at2"/>
<gene>
    <name evidence="2" type="ORF">HMPREF9488_03204</name>
</gene>
<protein>
    <recommendedName>
        <fullName evidence="1">YopX protein domain-containing protein</fullName>
    </recommendedName>
</protein>
<evidence type="ECO:0000313" key="2">
    <source>
        <dbReference type="EMBL" id="EFW03513.1"/>
    </source>
</evidence>
<dbReference type="Pfam" id="PF09643">
    <property type="entry name" value="YopX"/>
    <property type="match status" value="1"/>
</dbReference>
<dbReference type="Gene3D" id="2.30.30.290">
    <property type="entry name" value="YopX-like domains"/>
    <property type="match status" value="1"/>
</dbReference>
<dbReference type="RefSeq" id="WP_008790286.1">
    <property type="nucleotide sequence ID" value="NZ_AKCB01000004.1"/>
</dbReference>
<feature type="domain" description="YopX protein" evidence="1">
    <location>
        <begin position="38"/>
        <end position="135"/>
    </location>
</feature>
<keyword evidence="3" id="KW-1185">Reference proteome</keyword>
<accession>E7GER2</accession>
<evidence type="ECO:0000259" key="1">
    <source>
        <dbReference type="Pfam" id="PF09643"/>
    </source>
</evidence>
<reference evidence="2 3" key="1">
    <citation type="submission" date="2010-12" db="EMBL/GenBank/DDBJ databases">
        <title>The Genome Sequence of Coprobacillus sp. strain 29_1.</title>
        <authorList>
            <consortium name="The Broad Institute Genome Sequencing Platform"/>
            <person name="Earl A."/>
            <person name="Ward D."/>
            <person name="Feldgarden M."/>
            <person name="Gevers D."/>
            <person name="Daigneault M."/>
            <person name="Sibley C.D."/>
            <person name="White A."/>
            <person name="Strauss J."/>
            <person name="Allen-Vercoe E."/>
            <person name="Young S.K."/>
            <person name="Zeng Q."/>
            <person name="Gargeya S."/>
            <person name="Fitzgerald M."/>
            <person name="Haas B."/>
            <person name="Abouelleil A."/>
            <person name="Alvarado L."/>
            <person name="Arachchi H.M."/>
            <person name="Berlin A."/>
            <person name="Brown A."/>
            <person name="Chapman S.B."/>
            <person name="Chen Z."/>
            <person name="Dunbar C."/>
            <person name="Freedman E."/>
            <person name="Gearin G."/>
            <person name="Gellesch M."/>
            <person name="Goldberg J."/>
            <person name="Griggs A."/>
            <person name="Gujja S."/>
            <person name="Heilman E."/>
            <person name="Heiman D."/>
            <person name="Howarth C."/>
            <person name="Larson L."/>
            <person name="Lui A."/>
            <person name="MacDonald P.J.P."/>
            <person name="Mehta T."/>
            <person name="Montmayeur A."/>
            <person name="Murphy C."/>
            <person name="Neiman D."/>
            <person name="Pearson M."/>
            <person name="Priest M."/>
            <person name="Roberts A."/>
            <person name="Saif S."/>
            <person name="Shea T."/>
            <person name="Shenoy N."/>
            <person name="Sisk P."/>
            <person name="Stolte C."/>
            <person name="Sykes S."/>
            <person name="White J."/>
            <person name="Yandava C."/>
            <person name="Nusbaum C."/>
            <person name="Birren B."/>
        </authorList>
    </citation>
    <scope>NUCLEOTIDE SEQUENCE [LARGE SCALE GENOMIC DNA]</scope>
    <source>
        <strain evidence="2 3">29_1</strain>
    </source>
</reference>
<proteinExistence type="predicted"/>
<sequence>MKDMKMRAWIIPTLTDSYSDGKIVKVNTIHLGKEKVQIGYKKIYDGDKVGGNISIPFSHIELMQFIGLKDRNNKDIYEGDIVKSWYPYNDNYIENTDIVEWNDEECSFMLGSKRHFHKGLMLEVLGNIYENPELLLIGEDAGSKEVKARELVKKGCQIHIVDNKEQIHKLLEL</sequence>
<name>E7GER2_9FIRM</name>
<dbReference type="GeneID" id="78231527"/>
<comment type="caution">
    <text evidence="2">The sequence shown here is derived from an EMBL/GenBank/DDBJ whole genome shotgun (WGS) entry which is preliminary data.</text>
</comment>
<dbReference type="InterPro" id="IPR019096">
    <property type="entry name" value="YopX_protein"/>
</dbReference>